<organism evidence="8 9">
    <name type="scientific">Streptomyces brasiliensis</name>
    <dbReference type="NCBI Taxonomy" id="1954"/>
    <lineage>
        <taxon>Bacteria</taxon>
        <taxon>Bacillati</taxon>
        <taxon>Actinomycetota</taxon>
        <taxon>Actinomycetes</taxon>
        <taxon>Kitasatosporales</taxon>
        <taxon>Streptomycetaceae</taxon>
        <taxon>Streptomyces</taxon>
    </lineage>
</organism>
<evidence type="ECO:0000256" key="5">
    <source>
        <dbReference type="ARBA" id="ARBA00023136"/>
    </source>
</evidence>
<gene>
    <name evidence="8" type="ORF">GCM10010121_097160</name>
</gene>
<feature type="transmembrane region" description="Helical" evidence="7">
    <location>
        <begin position="188"/>
        <end position="208"/>
    </location>
</feature>
<evidence type="ECO:0000256" key="4">
    <source>
        <dbReference type="ARBA" id="ARBA00022989"/>
    </source>
</evidence>
<reference evidence="8" key="1">
    <citation type="journal article" date="2014" name="Int. J. Syst. Evol. Microbiol.">
        <title>Complete genome sequence of Corynebacterium casei LMG S-19264T (=DSM 44701T), isolated from a smear-ripened cheese.</title>
        <authorList>
            <consortium name="US DOE Joint Genome Institute (JGI-PGF)"/>
            <person name="Walter F."/>
            <person name="Albersmeier A."/>
            <person name="Kalinowski J."/>
            <person name="Ruckert C."/>
        </authorList>
    </citation>
    <scope>NUCLEOTIDE SEQUENCE</scope>
    <source>
        <strain evidence="8">JCM 3086</strain>
    </source>
</reference>
<evidence type="ECO:0000313" key="8">
    <source>
        <dbReference type="EMBL" id="GGJ71147.1"/>
    </source>
</evidence>
<accession>A0A917PCX6</accession>
<feature type="transmembrane region" description="Helical" evidence="7">
    <location>
        <begin position="149"/>
        <end position="168"/>
    </location>
</feature>
<proteinExistence type="predicted"/>
<comment type="caution">
    <text evidence="8">The sequence shown here is derived from an EMBL/GenBank/DDBJ whole genome shotgun (WGS) entry which is preliminary data.</text>
</comment>
<feature type="compositionally biased region" description="Polar residues" evidence="6">
    <location>
        <begin position="1"/>
        <end position="25"/>
    </location>
</feature>
<feature type="transmembrane region" description="Helical" evidence="7">
    <location>
        <begin position="293"/>
        <end position="314"/>
    </location>
</feature>
<feature type="transmembrane region" description="Helical" evidence="7">
    <location>
        <begin position="41"/>
        <end position="62"/>
    </location>
</feature>
<name>A0A917PCX6_9ACTN</name>
<feature type="transmembrane region" description="Helical" evidence="7">
    <location>
        <begin position="320"/>
        <end position="339"/>
    </location>
</feature>
<dbReference type="AlphaFoldDB" id="A0A917PCX6"/>
<dbReference type="PANTHER" id="PTHR32196">
    <property type="entry name" value="ABC TRANSPORTER PERMEASE PROTEIN YPHD-RELATED-RELATED"/>
    <property type="match status" value="1"/>
</dbReference>
<feature type="compositionally biased region" description="Polar residues" evidence="6">
    <location>
        <begin position="367"/>
        <end position="379"/>
    </location>
</feature>
<dbReference type="Proteomes" id="UP000657574">
    <property type="component" value="Unassembled WGS sequence"/>
</dbReference>
<feature type="transmembrane region" description="Helical" evidence="7">
    <location>
        <begin position="68"/>
        <end position="88"/>
    </location>
</feature>
<dbReference type="GO" id="GO:0005886">
    <property type="term" value="C:plasma membrane"/>
    <property type="evidence" value="ECO:0007669"/>
    <property type="project" value="UniProtKB-SubCell"/>
</dbReference>
<evidence type="ECO:0000256" key="6">
    <source>
        <dbReference type="SAM" id="MobiDB-lite"/>
    </source>
</evidence>
<evidence type="ECO:0000313" key="9">
    <source>
        <dbReference type="Proteomes" id="UP000657574"/>
    </source>
</evidence>
<feature type="transmembrane region" description="Helical" evidence="7">
    <location>
        <begin position="237"/>
        <end position="257"/>
    </location>
</feature>
<evidence type="ECO:0000256" key="1">
    <source>
        <dbReference type="ARBA" id="ARBA00004651"/>
    </source>
</evidence>
<dbReference type="EMBL" id="BMQA01000127">
    <property type="protein sequence ID" value="GGJ71147.1"/>
    <property type="molecule type" value="Genomic_DNA"/>
</dbReference>
<keyword evidence="5 7" id="KW-0472">Membrane</keyword>
<evidence type="ECO:0000256" key="2">
    <source>
        <dbReference type="ARBA" id="ARBA00022475"/>
    </source>
</evidence>
<sequence>MTPSQISTSAVSGRRTQLPTSNKPQPHQWARRLAEAGVRRYSGLVVLAVLIVVFGVWTPLFLTHTTLISILNAQTLTAILAIAVLFPLAAGVFDLAAAQNLGSTALLVAYLMTNGHMGVSLAIFCGLSFGLAVGLLNGFLVAVMGFDSFIATLGVSSILLGTTVQLSKGSYVGPVPESFQRLTSSSPLGIPVITYYLAVVVVVAWYVLEHTPLGRRLCATGANREAARLAGVPTGRYIFTTMVVSGVGASIAGILLSSQTVSISADIGPAYLLPAYAAAFLGSTQIKPGRFNIWGTILALAMLGTGVAGLQLVGGGALYIGNYFNGGALIVAVGAAIVLKKRGDRKRRLAQMKAQASAPPPLAENPRSATAAINNQEAE</sequence>
<reference evidence="8" key="2">
    <citation type="submission" date="2020-09" db="EMBL/GenBank/DDBJ databases">
        <authorList>
            <person name="Sun Q."/>
            <person name="Ohkuma M."/>
        </authorList>
    </citation>
    <scope>NUCLEOTIDE SEQUENCE</scope>
    <source>
        <strain evidence="8">JCM 3086</strain>
    </source>
</reference>
<evidence type="ECO:0000256" key="3">
    <source>
        <dbReference type="ARBA" id="ARBA00022692"/>
    </source>
</evidence>
<dbReference type="GO" id="GO:0022857">
    <property type="term" value="F:transmembrane transporter activity"/>
    <property type="evidence" value="ECO:0007669"/>
    <property type="project" value="InterPro"/>
</dbReference>
<keyword evidence="2" id="KW-1003">Cell membrane</keyword>
<evidence type="ECO:0000256" key="7">
    <source>
        <dbReference type="SAM" id="Phobius"/>
    </source>
</evidence>
<feature type="transmembrane region" description="Helical" evidence="7">
    <location>
        <begin position="119"/>
        <end position="142"/>
    </location>
</feature>
<comment type="subcellular location">
    <subcellularLocation>
        <location evidence="1">Cell membrane</location>
        <topology evidence="1">Multi-pass membrane protein</topology>
    </subcellularLocation>
</comment>
<keyword evidence="3 7" id="KW-0812">Transmembrane</keyword>
<keyword evidence="4 7" id="KW-1133">Transmembrane helix</keyword>
<dbReference type="CDD" id="cd06579">
    <property type="entry name" value="TM_PBP1_transp_AraH_like"/>
    <property type="match status" value="1"/>
</dbReference>
<feature type="region of interest" description="Disordered" evidence="6">
    <location>
        <begin position="349"/>
        <end position="379"/>
    </location>
</feature>
<protein>
    <submittedName>
        <fullName evidence="8">Sugar ABC transporter permease</fullName>
    </submittedName>
</protein>
<feature type="transmembrane region" description="Helical" evidence="7">
    <location>
        <begin position="263"/>
        <end position="281"/>
    </location>
</feature>
<dbReference type="Pfam" id="PF02653">
    <property type="entry name" value="BPD_transp_2"/>
    <property type="match status" value="1"/>
</dbReference>
<keyword evidence="9" id="KW-1185">Reference proteome</keyword>
<dbReference type="RefSeq" id="WP_189317669.1">
    <property type="nucleotide sequence ID" value="NZ_BMQA01000127.1"/>
</dbReference>
<dbReference type="InterPro" id="IPR001851">
    <property type="entry name" value="ABC_transp_permease"/>
</dbReference>
<feature type="region of interest" description="Disordered" evidence="6">
    <location>
        <begin position="1"/>
        <end position="26"/>
    </location>
</feature>